<dbReference type="InterPro" id="IPR011990">
    <property type="entry name" value="TPR-like_helical_dom_sf"/>
</dbReference>
<feature type="region of interest" description="Disordered" evidence="1">
    <location>
        <begin position="306"/>
        <end position="330"/>
    </location>
</feature>
<feature type="region of interest" description="Disordered" evidence="1">
    <location>
        <begin position="445"/>
        <end position="477"/>
    </location>
</feature>
<dbReference type="EMBL" id="JAACFV010000075">
    <property type="protein sequence ID" value="KAF7507071.1"/>
    <property type="molecule type" value="Genomic_DNA"/>
</dbReference>
<keyword evidence="3" id="KW-1185">Reference proteome</keyword>
<accession>A0A8H7E543</accession>
<proteinExistence type="predicted"/>
<dbReference type="OrthoDB" id="3026777at2759"/>
<dbReference type="Proteomes" id="UP000606974">
    <property type="component" value="Unassembled WGS sequence"/>
</dbReference>
<feature type="region of interest" description="Disordered" evidence="1">
    <location>
        <begin position="152"/>
        <end position="186"/>
    </location>
</feature>
<reference evidence="2" key="1">
    <citation type="submission" date="2020-02" db="EMBL/GenBank/DDBJ databases">
        <authorList>
            <person name="Palmer J.M."/>
        </authorList>
    </citation>
    <scope>NUCLEOTIDE SEQUENCE</scope>
    <source>
        <strain evidence="2">EPUS1.4</strain>
        <tissue evidence="2">Thallus</tissue>
    </source>
</reference>
<evidence type="ECO:0000256" key="1">
    <source>
        <dbReference type="SAM" id="MobiDB-lite"/>
    </source>
</evidence>
<evidence type="ECO:0000313" key="3">
    <source>
        <dbReference type="Proteomes" id="UP000606974"/>
    </source>
</evidence>
<organism evidence="2 3">
    <name type="scientific">Endocarpon pusillum</name>
    <dbReference type="NCBI Taxonomy" id="364733"/>
    <lineage>
        <taxon>Eukaryota</taxon>
        <taxon>Fungi</taxon>
        <taxon>Dikarya</taxon>
        <taxon>Ascomycota</taxon>
        <taxon>Pezizomycotina</taxon>
        <taxon>Eurotiomycetes</taxon>
        <taxon>Chaetothyriomycetidae</taxon>
        <taxon>Verrucariales</taxon>
        <taxon>Verrucariaceae</taxon>
        <taxon>Endocarpon</taxon>
    </lineage>
</organism>
<gene>
    <name evidence="2" type="ORF">GJ744_010999</name>
</gene>
<evidence type="ECO:0000313" key="2">
    <source>
        <dbReference type="EMBL" id="KAF7507071.1"/>
    </source>
</evidence>
<sequence length="1332" mass="148652">MLAKPPLVPSNDVLRVLRQLAFAGSTIAIIGVATLNYNIHHRIRLAEQCLETKKQIRALSNGNREAHMARLIEAAENGHDFTIQAMREQGSRVRRFKPSLLTSPGHQSSGAHESGNSPMPHGGESSHHKRERTAQNIRRATVTMTSTAPTHVYGRPMRYRKPTRSWPDVESEKAKALDTRAPPAGKDRLYTKREDAAEKIKRATMAMTSTAPVHVYGRPPKAVSKALPSLHGSVASWLSTAPEDNNLTDAAPALTEPLSATTPSDTNLEHVEKATLLGPTNTAHSLKESAERLGSLDGGIEAKIVDEPPAGKSQTSPNVQDHQVQLEPGNSSTEVLQSMFQDSWTMGPLEKESNTSNAASTINKMYGADSEKHSSLPFASSNSPHYLESDELVTSFESSPAAQALSYVETLSGGLQCHDEAKNNESSPVVDPAITEGGFVNLRPLSDKASLPRQPDHDIPPEQPPKINTTHPPDSMSLPHFQSLDGSNGTMEEKPRVDQQVVGLGMNDTLLEQGQIRYEWTPFPQIPQAPESITSLPELECDVVSHEDAKAESKEAAIERHGVSQMWTPFPRSHQGPERSTGLPNLEQDDMSVYQDRWPESNHSEDFVDGLTEGVTTIPNLTGTRKVRLALAIHEVFSRKGLSKGQKAWQAAVNARLQHNDFATVDFLYAEFVEQGIMSISPRRHIVHSLLQWHFERSKYSERAAEILFPDRRSDSTDLAESDSCHPHTYLSISKEKRRDSLFAILFLRSLWEIKADSDRLLLNFRRVIVAAKLRGVKLVEEIFAVVIRSLASVGDMPTAQAVYDEMVFYHQVEATFHSRTLLIRGYARICDWYRVEREIESLHRQGLARTRPHGYALMIDAVLQEYAARASIDQFQDLLIKSVSYWGLVPTSAISVTTIQAYLSHQRYDLVREWMETLQVLFPQIEAETSSFQWSLGYSWLRTGASCEDIEKTIRAVAYRNPRTRLKSFSLPMVHEALSRDLAAKLDTAKAKTESCKQGSTFSNAEGNDFISTKPLDDYLTAAFSLTASTASQNLQARPEVIELHRQATAVQRLSTFLTSTPSSEEADEFSFPEPGLCTATEFDTAKSPVPTTTSLSHLQDSIPRILTAEFLPGAAVIITAVLRFYHVRAMERLTTDHALLLWVCDKLLHADRAFSATDVIQGVYGNAMVRRLAGLDEWGSSGAVDVELPGPGAIGFGIQFYEFWMRLAWVTRSLLEFKRVTAEVLRLSRPGRGFSCRMEDGSEKSVLTGLRITSSFLFLTRSIASRCLKKDSSTWRREDEHVPVEEVVWLIKELEKRREEQIGRAEGGMWMRKKWDHFQKGRNESIMLSK</sequence>
<dbReference type="Gene3D" id="1.25.40.10">
    <property type="entry name" value="Tetratricopeptide repeat domain"/>
    <property type="match status" value="1"/>
</dbReference>
<feature type="compositionally biased region" description="Polar residues" evidence="1">
    <location>
        <begin position="100"/>
        <end position="117"/>
    </location>
</feature>
<name>A0A8H7E543_9EURO</name>
<feature type="region of interest" description="Disordered" evidence="1">
    <location>
        <begin position="99"/>
        <end position="138"/>
    </location>
</feature>
<comment type="caution">
    <text evidence="2">The sequence shown here is derived from an EMBL/GenBank/DDBJ whole genome shotgun (WGS) entry which is preliminary data.</text>
</comment>
<feature type="compositionally biased region" description="Polar residues" evidence="1">
    <location>
        <begin position="312"/>
        <end position="330"/>
    </location>
</feature>
<protein>
    <submittedName>
        <fullName evidence="2">Uncharacterized protein</fullName>
    </submittedName>
</protein>